<dbReference type="PROSITE" id="PS50888">
    <property type="entry name" value="BHLH"/>
    <property type="match status" value="1"/>
</dbReference>
<evidence type="ECO:0000259" key="6">
    <source>
        <dbReference type="PROSITE" id="PS50888"/>
    </source>
</evidence>
<dbReference type="Pfam" id="PF00010">
    <property type="entry name" value="HLH"/>
    <property type="match status" value="1"/>
</dbReference>
<dbReference type="CDD" id="cd11387">
    <property type="entry name" value="bHLHzip_USF_MITF"/>
    <property type="match status" value="1"/>
</dbReference>
<dbReference type="GO" id="GO:0000981">
    <property type="term" value="F:DNA-binding transcription factor activity, RNA polymerase II-specific"/>
    <property type="evidence" value="ECO:0007669"/>
    <property type="project" value="TreeGrafter"/>
</dbReference>
<dbReference type="InterPro" id="IPR051732">
    <property type="entry name" value="USF"/>
</dbReference>
<feature type="region of interest" description="Disordered" evidence="5">
    <location>
        <begin position="259"/>
        <end position="281"/>
    </location>
</feature>
<organism evidence="7 8">
    <name type="scientific">Scytalidium lignicola</name>
    <name type="common">Hyphomycete</name>
    <dbReference type="NCBI Taxonomy" id="5539"/>
    <lineage>
        <taxon>Eukaryota</taxon>
        <taxon>Fungi</taxon>
        <taxon>Dikarya</taxon>
        <taxon>Ascomycota</taxon>
        <taxon>Pezizomycotina</taxon>
        <taxon>Leotiomycetes</taxon>
        <taxon>Leotiomycetes incertae sedis</taxon>
        <taxon>Scytalidium</taxon>
    </lineage>
</organism>
<keyword evidence="8" id="KW-1185">Reference proteome</keyword>
<dbReference type="GO" id="GO:0005634">
    <property type="term" value="C:nucleus"/>
    <property type="evidence" value="ECO:0007669"/>
    <property type="project" value="UniProtKB-SubCell"/>
</dbReference>
<evidence type="ECO:0000256" key="5">
    <source>
        <dbReference type="SAM" id="MobiDB-lite"/>
    </source>
</evidence>
<dbReference type="PANTHER" id="PTHR46117">
    <property type="entry name" value="FI24210P1"/>
    <property type="match status" value="1"/>
</dbReference>
<feature type="region of interest" description="Disordered" evidence="5">
    <location>
        <begin position="507"/>
        <end position="587"/>
    </location>
</feature>
<dbReference type="OrthoDB" id="690068at2759"/>
<feature type="non-terminal residue" evidence="7">
    <location>
        <position position="1"/>
    </location>
</feature>
<dbReference type="OMA" id="RKHINNN"/>
<feature type="region of interest" description="Disordered" evidence="5">
    <location>
        <begin position="218"/>
        <end position="242"/>
    </location>
</feature>
<dbReference type="InterPro" id="IPR011598">
    <property type="entry name" value="bHLH_dom"/>
</dbReference>
<dbReference type="STRING" id="5539.A0A3E2H9G1"/>
<feature type="compositionally biased region" description="Polar residues" evidence="5">
    <location>
        <begin position="226"/>
        <end position="242"/>
    </location>
</feature>
<evidence type="ECO:0000256" key="3">
    <source>
        <dbReference type="ARBA" id="ARBA00023163"/>
    </source>
</evidence>
<evidence type="ECO:0000256" key="1">
    <source>
        <dbReference type="ARBA" id="ARBA00004123"/>
    </source>
</evidence>
<dbReference type="PANTHER" id="PTHR46117:SF3">
    <property type="entry name" value="FI24210P1"/>
    <property type="match status" value="1"/>
</dbReference>
<dbReference type="InterPro" id="IPR036638">
    <property type="entry name" value="HLH_DNA-bd_sf"/>
</dbReference>
<keyword evidence="2" id="KW-0805">Transcription regulation</keyword>
<dbReference type="SMART" id="SM00353">
    <property type="entry name" value="HLH"/>
    <property type="match status" value="1"/>
</dbReference>
<feature type="compositionally biased region" description="Acidic residues" evidence="5">
    <location>
        <begin position="577"/>
        <end position="587"/>
    </location>
</feature>
<dbReference type="Proteomes" id="UP000258309">
    <property type="component" value="Unassembled WGS sequence"/>
</dbReference>
<feature type="compositionally biased region" description="Polar residues" evidence="5">
    <location>
        <begin position="381"/>
        <end position="390"/>
    </location>
</feature>
<reference evidence="7 8" key="1">
    <citation type="submission" date="2018-05" db="EMBL/GenBank/DDBJ databases">
        <title>Draft genome sequence of Scytalidium lignicola DSM 105466, a ubiquitous saprotrophic fungus.</title>
        <authorList>
            <person name="Buettner E."/>
            <person name="Gebauer A.M."/>
            <person name="Hofrichter M."/>
            <person name="Liers C."/>
            <person name="Kellner H."/>
        </authorList>
    </citation>
    <scope>NUCLEOTIDE SEQUENCE [LARGE SCALE GENOMIC DNA]</scope>
    <source>
        <strain evidence="7 8">DSM 105466</strain>
    </source>
</reference>
<protein>
    <recommendedName>
        <fullName evidence="6">BHLH domain-containing protein</fullName>
    </recommendedName>
</protein>
<keyword evidence="3" id="KW-0804">Transcription</keyword>
<feature type="compositionally biased region" description="Polar residues" evidence="5">
    <location>
        <begin position="534"/>
        <end position="545"/>
    </location>
</feature>
<feature type="region of interest" description="Disordered" evidence="5">
    <location>
        <begin position="319"/>
        <end position="343"/>
    </location>
</feature>
<evidence type="ECO:0000313" key="8">
    <source>
        <dbReference type="Proteomes" id="UP000258309"/>
    </source>
</evidence>
<dbReference type="EMBL" id="NCSJ02000111">
    <property type="protein sequence ID" value="RFU30034.1"/>
    <property type="molecule type" value="Genomic_DNA"/>
</dbReference>
<evidence type="ECO:0000313" key="7">
    <source>
        <dbReference type="EMBL" id="RFU30034.1"/>
    </source>
</evidence>
<evidence type="ECO:0000256" key="4">
    <source>
        <dbReference type="ARBA" id="ARBA00023242"/>
    </source>
</evidence>
<keyword evidence="4" id="KW-0539">Nucleus</keyword>
<accession>A0A3E2H9G1</accession>
<proteinExistence type="predicted"/>
<dbReference type="AlphaFoldDB" id="A0A3E2H9G1"/>
<name>A0A3E2H9G1_SCYLI</name>
<sequence length="587" mass="63182">MAGTGGSSPYIKDEPEEFFSSHAQRFIGNGQQGFNMPQQHFNQFGSSMNSASINPNDLTMGSMANGSFGSGFQNNFNQQASNPNSSFSKGISTFGDDELLDSLGAMDSRTNANGMQNNGQDFGGMDFDFSQNMYSGQNGSAALSVDPNNINGFSNTPDGDPIQSPFVHNFNQAQFRHMQQQQNFGSSLQSPASYSGSPLAADLHNGSAEYLAAKQRARITPGMQRKPSNTRSPLTPKTPGLTSLNLGSAEPASFPTQPIRTANPHRHQKSLSGQWDQTPSSLTSFQGSDFGSPIHGIHPNPQISDILKGASMPTKLNNGISAGGAPALQSQEMKRRRRRESHNLVERRRRDNINERIQELSHLVPMHRLEDEKVRKALQNNSPLSPTLTGLSHPPNDMSPPRATSGLAGPGARRATAGNITTGIPIEEKDKGPNKGDILNGAVSWTRDLMWMLHLKLQQQEELANLITEMGGTFPFEQTEDEKRMHTELMDAMAKNDVLSFSYSRAQGSGLRVPKHTDVKGDPIGGGLAPMPHGSTSLSPDNQSSGDGGQTGIDSAGQYWSGNNSGGSGAGSVSFKEEDEYGMDLTQ</sequence>
<feature type="compositionally biased region" description="Polar residues" evidence="5">
    <location>
        <begin position="270"/>
        <end position="281"/>
    </location>
</feature>
<dbReference type="GO" id="GO:0000978">
    <property type="term" value="F:RNA polymerase II cis-regulatory region sequence-specific DNA binding"/>
    <property type="evidence" value="ECO:0007669"/>
    <property type="project" value="TreeGrafter"/>
</dbReference>
<gene>
    <name evidence="7" type="ORF">B7463_g6342</name>
</gene>
<feature type="region of interest" description="Disordered" evidence="5">
    <location>
        <begin position="381"/>
        <end position="417"/>
    </location>
</feature>
<comment type="subcellular location">
    <subcellularLocation>
        <location evidence="1">Nucleus</location>
    </subcellularLocation>
</comment>
<comment type="caution">
    <text evidence="7">The sequence shown here is derived from an EMBL/GenBank/DDBJ whole genome shotgun (WGS) entry which is preliminary data.</text>
</comment>
<feature type="domain" description="BHLH" evidence="6">
    <location>
        <begin position="337"/>
        <end position="449"/>
    </location>
</feature>
<dbReference type="Gene3D" id="4.10.280.10">
    <property type="entry name" value="Helix-loop-helix DNA-binding domain"/>
    <property type="match status" value="1"/>
</dbReference>
<feature type="non-terminal residue" evidence="7">
    <location>
        <position position="587"/>
    </location>
</feature>
<evidence type="ECO:0000256" key="2">
    <source>
        <dbReference type="ARBA" id="ARBA00023015"/>
    </source>
</evidence>
<dbReference type="GO" id="GO:0046983">
    <property type="term" value="F:protein dimerization activity"/>
    <property type="evidence" value="ECO:0007669"/>
    <property type="project" value="InterPro"/>
</dbReference>
<dbReference type="SUPFAM" id="SSF47459">
    <property type="entry name" value="HLH, helix-loop-helix DNA-binding domain"/>
    <property type="match status" value="1"/>
</dbReference>